<name>A0ABD1YVF8_9MARC</name>
<sequence>MSRIGYDVTGIRLIEQPSQEEEGIECAQTNSKQKQSALTEKEAEEGYSSKSKAYAQQYARKTMFRKKTMEQTEKTVYRIRRKCRRSSPKTK</sequence>
<evidence type="ECO:0000256" key="1">
    <source>
        <dbReference type="SAM" id="MobiDB-lite"/>
    </source>
</evidence>
<evidence type="ECO:0000313" key="3">
    <source>
        <dbReference type="Proteomes" id="UP001605036"/>
    </source>
</evidence>
<dbReference type="AlphaFoldDB" id="A0ABD1YVF8"/>
<feature type="compositionally biased region" description="Polar residues" evidence="1">
    <location>
        <begin position="27"/>
        <end position="38"/>
    </location>
</feature>
<dbReference type="EMBL" id="JBHFFA010000003">
    <property type="protein sequence ID" value="KAL2634650.1"/>
    <property type="molecule type" value="Genomic_DNA"/>
</dbReference>
<feature type="region of interest" description="Disordered" evidence="1">
    <location>
        <begin position="17"/>
        <end position="52"/>
    </location>
</feature>
<evidence type="ECO:0000313" key="2">
    <source>
        <dbReference type="EMBL" id="KAL2634650.1"/>
    </source>
</evidence>
<keyword evidence="3" id="KW-1185">Reference proteome</keyword>
<dbReference type="Proteomes" id="UP001605036">
    <property type="component" value="Unassembled WGS sequence"/>
</dbReference>
<comment type="caution">
    <text evidence="2">The sequence shown here is derived from an EMBL/GenBank/DDBJ whole genome shotgun (WGS) entry which is preliminary data.</text>
</comment>
<proteinExistence type="predicted"/>
<reference evidence="2 3" key="1">
    <citation type="submission" date="2024-09" db="EMBL/GenBank/DDBJ databases">
        <title>Chromosome-scale assembly of Riccia fluitans.</title>
        <authorList>
            <person name="Paukszto L."/>
            <person name="Sawicki J."/>
            <person name="Karawczyk K."/>
            <person name="Piernik-Szablinska J."/>
            <person name="Szczecinska M."/>
            <person name="Mazdziarz M."/>
        </authorList>
    </citation>
    <scope>NUCLEOTIDE SEQUENCE [LARGE SCALE GENOMIC DNA]</scope>
    <source>
        <strain evidence="2">Rf_01</strain>
        <tissue evidence="2">Aerial parts of the thallus</tissue>
    </source>
</reference>
<gene>
    <name evidence="2" type="ORF">R1flu_006129</name>
</gene>
<organism evidence="2 3">
    <name type="scientific">Riccia fluitans</name>
    <dbReference type="NCBI Taxonomy" id="41844"/>
    <lineage>
        <taxon>Eukaryota</taxon>
        <taxon>Viridiplantae</taxon>
        <taxon>Streptophyta</taxon>
        <taxon>Embryophyta</taxon>
        <taxon>Marchantiophyta</taxon>
        <taxon>Marchantiopsida</taxon>
        <taxon>Marchantiidae</taxon>
        <taxon>Marchantiales</taxon>
        <taxon>Ricciaceae</taxon>
        <taxon>Riccia</taxon>
    </lineage>
</organism>
<protein>
    <submittedName>
        <fullName evidence="2">Uncharacterized protein</fullName>
    </submittedName>
</protein>
<accession>A0ABD1YVF8</accession>